<protein>
    <submittedName>
        <fullName evidence="1">Uncharacterized protein</fullName>
    </submittedName>
</protein>
<dbReference type="Proteomes" id="UP000276133">
    <property type="component" value="Unassembled WGS sequence"/>
</dbReference>
<evidence type="ECO:0000313" key="1">
    <source>
        <dbReference type="EMBL" id="RMZ98079.1"/>
    </source>
</evidence>
<name>A0A3M7PGC5_BRAPC</name>
<proteinExistence type="predicted"/>
<dbReference type="AlphaFoldDB" id="A0A3M7PGC5"/>
<keyword evidence="2" id="KW-1185">Reference proteome</keyword>
<organism evidence="1 2">
    <name type="scientific">Brachionus plicatilis</name>
    <name type="common">Marine rotifer</name>
    <name type="synonym">Brachionus muelleri</name>
    <dbReference type="NCBI Taxonomy" id="10195"/>
    <lineage>
        <taxon>Eukaryota</taxon>
        <taxon>Metazoa</taxon>
        <taxon>Spiralia</taxon>
        <taxon>Gnathifera</taxon>
        <taxon>Rotifera</taxon>
        <taxon>Eurotatoria</taxon>
        <taxon>Monogononta</taxon>
        <taxon>Pseudotrocha</taxon>
        <taxon>Ploima</taxon>
        <taxon>Brachionidae</taxon>
        <taxon>Brachionus</taxon>
    </lineage>
</organism>
<gene>
    <name evidence="1" type="ORF">BpHYR1_033642</name>
</gene>
<accession>A0A3M7PGC5</accession>
<evidence type="ECO:0000313" key="2">
    <source>
        <dbReference type="Proteomes" id="UP000276133"/>
    </source>
</evidence>
<dbReference type="EMBL" id="REGN01010996">
    <property type="protein sequence ID" value="RMZ98079.1"/>
    <property type="molecule type" value="Genomic_DNA"/>
</dbReference>
<sequence>MEEKKGSESQLQLRCRGRDELTIETCFFSKLDLVSTYFLKTEHTPTVRITYYTWAYMVQSKYKSVLLVTFYYKIRI</sequence>
<comment type="caution">
    <text evidence="1">The sequence shown here is derived from an EMBL/GenBank/DDBJ whole genome shotgun (WGS) entry which is preliminary data.</text>
</comment>
<reference evidence="1 2" key="1">
    <citation type="journal article" date="2018" name="Sci. Rep.">
        <title>Genomic signatures of local adaptation to the degree of environmental predictability in rotifers.</title>
        <authorList>
            <person name="Franch-Gras L."/>
            <person name="Hahn C."/>
            <person name="Garcia-Roger E.M."/>
            <person name="Carmona M.J."/>
            <person name="Serra M."/>
            <person name="Gomez A."/>
        </authorList>
    </citation>
    <scope>NUCLEOTIDE SEQUENCE [LARGE SCALE GENOMIC DNA]</scope>
    <source>
        <strain evidence="1">HYR1</strain>
    </source>
</reference>